<dbReference type="Proteomes" id="UP001058974">
    <property type="component" value="Chromosome 3"/>
</dbReference>
<evidence type="ECO:0000256" key="1">
    <source>
        <dbReference type="SAM" id="MobiDB-lite"/>
    </source>
</evidence>
<feature type="region of interest" description="Disordered" evidence="1">
    <location>
        <begin position="108"/>
        <end position="129"/>
    </location>
</feature>
<organism evidence="2 3">
    <name type="scientific">Pisum sativum</name>
    <name type="common">Garden pea</name>
    <name type="synonym">Lathyrus oleraceus</name>
    <dbReference type="NCBI Taxonomy" id="3888"/>
    <lineage>
        <taxon>Eukaryota</taxon>
        <taxon>Viridiplantae</taxon>
        <taxon>Streptophyta</taxon>
        <taxon>Embryophyta</taxon>
        <taxon>Tracheophyta</taxon>
        <taxon>Spermatophyta</taxon>
        <taxon>Magnoliopsida</taxon>
        <taxon>eudicotyledons</taxon>
        <taxon>Gunneridae</taxon>
        <taxon>Pentapetalae</taxon>
        <taxon>rosids</taxon>
        <taxon>fabids</taxon>
        <taxon>Fabales</taxon>
        <taxon>Fabaceae</taxon>
        <taxon>Papilionoideae</taxon>
        <taxon>50 kb inversion clade</taxon>
        <taxon>NPAAA clade</taxon>
        <taxon>Hologalegina</taxon>
        <taxon>IRL clade</taxon>
        <taxon>Fabeae</taxon>
        <taxon>Lathyrus</taxon>
    </lineage>
</organism>
<gene>
    <name evidence="2" type="ORF">KIW84_033719</name>
</gene>
<dbReference type="Gramene" id="Psat03G0371900-T1">
    <property type="protein sequence ID" value="KAI5428827.1"/>
    <property type="gene ID" value="KIW84_033719"/>
</dbReference>
<dbReference type="EMBL" id="JAMSHJ010000003">
    <property type="protein sequence ID" value="KAI5428827.1"/>
    <property type="molecule type" value="Genomic_DNA"/>
</dbReference>
<reference evidence="2 3" key="1">
    <citation type="journal article" date="2022" name="Nat. Genet.">
        <title>Improved pea reference genome and pan-genome highlight genomic features and evolutionary characteristics.</title>
        <authorList>
            <person name="Yang T."/>
            <person name="Liu R."/>
            <person name="Luo Y."/>
            <person name="Hu S."/>
            <person name="Wang D."/>
            <person name="Wang C."/>
            <person name="Pandey M.K."/>
            <person name="Ge S."/>
            <person name="Xu Q."/>
            <person name="Li N."/>
            <person name="Li G."/>
            <person name="Huang Y."/>
            <person name="Saxena R.K."/>
            <person name="Ji Y."/>
            <person name="Li M."/>
            <person name="Yan X."/>
            <person name="He Y."/>
            <person name="Liu Y."/>
            <person name="Wang X."/>
            <person name="Xiang C."/>
            <person name="Varshney R.K."/>
            <person name="Ding H."/>
            <person name="Gao S."/>
            <person name="Zong X."/>
        </authorList>
    </citation>
    <scope>NUCLEOTIDE SEQUENCE [LARGE SCALE GENOMIC DNA]</scope>
    <source>
        <strain evidence="2 3">cv. Zhongwan 6</strain>
    </source>
</reference>
<evidence type="ECO:0000313" key="3">
    <source>
        <dbReference type="Proteomes" id="UP001058974"/>
    </source>
</evidence>
<name>A0A9D5AYC9_PEA</name>
<accession>A0A9D5AYC9</accession>
<dbReference type="AlphaFoldDB" id="A0A9D5AYC9"/>
<proteinExistence type="predicted"/>
<evidence type="ECO:0000313" key="2">
    <source>
        <dbReference type="EMBL" id="KAI5428827.1"/>
    </source>
</evidence>
<protein>
    <submittedName>
        <fullName evidence="2">Uncharacterized protein</fullName>
    </submittedName>
</protein>
<keyword evidence="3" id="KW-1185">Reference proteome</keyword>
<sequence>MEETKTKVGEQSFKGRSTLKENAIGVGGCIFLEHDVNDIKLRVREPKFINEMTNMEAIDEGVEGFNDIEDERTTAITNGFDFTQPLNECNLVTGLIFSSKRKMEDDEYVSDELDNLGPNESDEEKGKGQKFEKFTKEQLNKVYQFKHGMGFNSLDDFRDAIRINMDRAWKTKLISKKIIEGCGDK</sequence>
<comment type="caution">
    <text evidence="2">The sequence shown here is derived from an EMBL/GenBank/DDBJ whole genome shotgun (WGS) entry which is preliminary data.</text>
</comment>